<dbReference type="PANTHER" id="PTHR43735:SF3">
    <property type="entry name" value="FERROPTOSIS SUPPRESSOR PROTEIN 1"/>
    <property type="match status" value="1"/>
</dbReference>
<evidence type="ECO:0000256" key="3">
    <source>
        <dbReference type="ARBA" id="ARBA00022827"/>
    </source>
</evidence>
<keyword evidence="7" id="KW-1185">Reference proteome</keyword>
<evidence type="ECO:0000256" key="4">
    <source>
        <dbReference type="ARBA" id="ARBA00023002"/>
    </source>
</evidence>
<feature type="domain" description="FAD/NAD(P)-binding" evidence="5">
    <location>
        <begin position="4"/>
        <end position="305"/>
    </location>
</feature>
<evidence type="ECO:0000256" key="2">
    <source>
        <dbReference type="ARBA" id="ARBA00022630"/>
    </source>
</evidence>
<dbReference type="GO" id="GO:0004174">
    <property type="term" value="F:electron-transferring-flavoprotein dehydrogenase activity"/>
    <property type="evidence" value="ECO:0007669"/>
    <property type="project" value="TreeGrafter"/>
</dbReference>
<dbReference type="AlphaFoldDB" id="A0A8H7TDX6"/>
<comment type="caution">
    <text evidence="6">The sequence shown here is derived from an EMBL/GenBank/DDBJ whole genome shotgun (WGS) entry which is preliminary data.</text>
</comment>
<dbReference type="EMBL" id="JAFJYH010000166">
    <property type="protein sequence ID" value="KAG4417038.1"/>
    <property type="molecule type" value="Genomic_DNA"/>
</dbReference>
<dbReference type="InterPro" id="IPR023753">
    <property type="entry name" value="FAD/NAD-binding_dom"/>
</dbReference>
<dbReference type="Proteomes" id="UP000664132">
    <property type="component" value="Unassembled WGS sequence"/>
</dbReference>
<comment type="similarity">
    <text evidence="1">Belongs to the FAD-dependent oxidoreductase family.</text>
</comment>
<dbReference type="InterPro" id="IPR036188">
    <property type="entry name" value="FAD/NAD-bd_sf"/>
</dbReference>
<sequence>MAKTIAILGASYAGLTVTHKLLKNTLKNKKGEYKIVLVSPTTHHYWNLASVRAIVSGQMPDSKLFAPIQDHLVPYKDTITFVHGTATSLDPFTKTVTITAPSGTTTTQQYDILVITTGSRTKDPVPWKPSLDGYEATKDGLHKIQEQVKSAKSIVLGGAGPTGVEAAAELGFEYGKGKEITLITSSSQILLGTPPNVANFAENELRKLHVKVLKDTRITSSQALPSPSTQTELTLSSGAKMVVDLYLPTVGVLPNTDFVPRNLLTEDGDVVVDDYLRVKGAEGVWAAGDVVDIQPSQFVYMQKQAAALAKNLDLVINGREPALYKYDGAPMMAVALGRSRATGRFGNNRLPSLIVWFLKGRTLGTQNLQGLVSGSGA</sequence>
<name>A0A8H7TDX6_9HELO</name>
<accession>A0A8H7TDX6</accession>
<gene>
    <name evidence="6" type="ORF">IFR04_009814</name>
</gene>
<reference evidence="6" key="1">
    <citation type="submission" date="2021-02" db="EMBL/GenBank/DDBJ databases">
        <title>Genome sequence Cadophora malorum strain M34.</title>
        <authorList>
            <person name="Stefanovic E."/>
            <person name="Vu D."/>
            <person name="Scully C."/>
            <person name="Dijksterhuis J."/>
            <person name="Roader J."/>
            <person name="Houbraken J."/>
        </authorList>
    </citation>
    <scope>NUCLEOTIDE SEQUENCE</scope>
    <source>
        <strain evidence="6">M34</strain>
    </source>
</reference>
<keyword evidence="2" id="KW-0285">Flavoprotein</keyword>
<evidence type="ECO:0000256" key="1">
    <source>
        <dbReference type="ARBA" id="ARBA00006442"/>
    </source>
</evidence>
<dbReference type="Gene3D" id="3.50.50.100">
    <property type="match status" value="1"/>
</dbReference>
<dbReference type="GO" id="GO:0050660">
    <property type="term" value="F:flavin adenine dinucleotide binding"/>
    <property type="evidence" value="ECO:0007669"/>
    <property type="project" value="TreeGrafter"/>
</dbReference>
<protein>
    <recommendedName>
        <fullName evidence="5">FAD/NAD(P)-binding domain-containing protein</fullName>
    </recommendedName>
</protein>
<proteinExistence type="inferred from homology"/>
<organism evidence="6 7">
    <name type="scientific">Cadophora malorum</name>
    <dbReference type="NCBI Taxonomy" id="108018"/>
    <lineage>
        <taxon>Eukaryota</taxon>
        <taxon>Fungi</taxon>
        <taxon>Dikarya</taxon>
        <taxon>Ascomycota</taxon>
        <taxon>Pezizomycotina</taxon>
        <taxon>Leotiomycetes</taxon>
        <taxon>Helotiales</taxon>
        <taxon>Ploettnerulaceae</taxon>
        <taxon>Cadophora</taxon>
    </lineage>
</organism>
<dbReference type="OrthoDB" id="202203at2759"/>
<dbReference type="GO" id="GO:0005737">
    <property type="term" value="C:cytoplasm"/>
    <property type="evidence" value="ECO:0007669"/>
    <property type="project" value="TreeGrafter"/>
</dbReference>
<evidence type="ECO:0000313" key="6">
    <source>
        <dbReference type="EMBL" id="KAG4417038.1"/>
    </source>
</evidence>
<keyword evidence="3" id="KW-0274">FAD</keyword>
<dbReference type="PRINTS" id="PR00469">
    <property type="entry name" value="PNDRDTASEII"/>
</dbReference>
<dbReference type="PRINTS" id="PR00368">
    <property type="entry name" value="FADPNR"/>
</dbReference>
<evidence type="ECO:0000259" key="5">
    <source>
        <dbReference type="Pfam" id="PF07992"/>
    </source>
</evidence>
<dbReference type="Pfam" id="PF07992">
    <property type="entry name" value="Pyr_redox_2"/>
    <property type="match status" value="1"/>
</dbReference>
<evidence type="ECO:0000313" key="7">
    <source>
        <dbReference type="Proteomes" id="UP000664132"/>
    </source>
</evidence>
<keyword evidence="4" id="KW-0560">Oxidoreductase</keyword>
<dbReference type="PANTHER" id="PTHR43735">
    <property type="entry name" value="APOPTOSIS-INDUCING FACTOR 1"/>
    <property type="match status" value="1"/>
</dbReference>
<dbReference type="SUPFAM" id="SSF51905">
    <property type="entry name" value="FAD/NAD(P)-binding domain"/>
    <property type="match status" value="2"/>
</dbReference>